<dbReference type="EMBL" id="JBBBDM010000008">
    <property type="protein sequence ID" value="MEI5688323.1"/>
    <property type="molecule type" value="Genomic_DNA"/>
</dbReference>
<gene>
    <name evidence="1" type="ORF">V8201_14630</name>
</gene>
<organism evidence="1 2">
    <name type="scientific">Sphingomonas kyungheensis</name>
    <dbReference type="NCBI Taxonomy" id="1069987"/>
    <lineage>
        <taxon>Bacteria</taxon>
        <taxon>Pseudomonadati</taxon>
        <taxon>Pseudomonadota</taxon>
        <taxon>Alphaproteobacteria</taxon>
        <taxon>Sphingomonadales</taxon>
        <taxon>Sphingomonadaceae</taxon>
        <taxon>Sphingomonas</taxon>
    </lineage>
</organism>
<accession>A0ABU8H5P7</accession>
<dbReference type="RefSeq" id="WP_200870479.1">
    <property type="nucleotide sequence ID" value="NZ_JBBBDM010000008.1"/>
</dbReference>
<dbReference type="Proteomes" id="UP001367771">
    <property type="component" value="Unassembled WGS sequence"/>
</dbReference>
<evidence type="ECO:0000313" key="2">
    <source>
        <dbReference type="Proteomes" id="UP001367771"/>
    </source>
</evidence>
<evidence type="ECO:0000313" key="1">
    <source>
        <dbReference type="EMBL" id="MEI5688323.1"/>
    </source>
</evidence>
<comment type="caution">
    <text evidence="1">The sequence shown here is derived from an EMBL/GenBank/DDBJ whole genome shotgun (WGS) entry which is preliminary data.</text>
</comment>
<evidence type="ECO:0008006" key="3">
    <source>
        <dbReference type="Google" id="ProtNLM"/>
    </source>
</evidence>
<proteinExistence type="predicted"/>
<sequence>MESYYRDQATICAEQASATSLPNVIARLRRSEAAWLAMADRAARHTEIKAAKA</sequence>
<protein>
    <recommendedName>
        <fullName evidence="3">Lysozyme inhibitor LprI N-terminal domain-containing protein</fullName>
    </recommendedName>
</protein>
<reference evidence="1 2" key="1">
    <citation type="journal article" date="2013" name="Int. J. Syst. Evol. Microbiol.">
        <title>Sphingomonas kyungheensis sp. nov., a bacterium with ginsenoside-converting activity isolated from soil of a ginseng field.</title>
        <authorList>
            <person name="Son H.M."/>
            <person name="Yang J.E."/>
            <person name="Park Y."/>
            <person name="Han C.K."/>
            <person name="Kim S.G."/>
            <person name="Kook M."/>
            <person name="Yi T.H."/>
        </authorList>
    </citation>
    <scope>NUCLEOTIDE SEQUENCE [LARGE SCALE GENOMIC DNA]</scope>
    <source>
        <strain evidence="1 2">LMG 26582</strain>
    </source>
</reference>
<name>A0ABU8H5P7_9SPHN</name>
<keyword evidence="2" id="KW-1185">Reference proteome</keyword>